<gene>
    <name evidence="14" type="primary">waaA</name>
    <name evidence="14" type="ORF">PDESU_05194</name>
</gene>
<evidence type="ECO:0000256" key="8">
    <source>
        <dbReference type="ARBA" id="ARBA00049183"/>
    </source>
</evidence>
<dbReference type="SUPFAM" id="SSF53756">
    <property type="entry name" value="UDP-Glycosyltransferase/glycogen phosphorylase"/>
    <property type="match status" value="1"/>
</dbReference>
<protein>
    <recommendedName>
        <fullName evidence="4 11">3-deoxy-D-manno-octulosonic acid transferase</fullName>
        <shortName evidence="11">Kdo transferase</shortName>
        <ecNumber evidence="3 11">2.4.99.12</ecNumber>
    </recommendedName>
    <alternativeName>
        <fullName evidence="7 11">Lipid IV(A) 3-deoxy-D-manno-octulosonic acid transferase</fullName>
    </alternativeName>
</protein>
<comment type="function">
    <text evidence="11">Involved in lipopolysaccharide (LPS) biosynthesis. Catalyzes the transfer of 3-deoxy-D-manno-octulosonate (Kdo) residue(s) from CMP-Kdo to lipid IV(A), the tetraacyldisaccharide-1,4'-bisphosphate precursor of lipid A.</text>
</comment>
<dbReference type="Pfam" id="PF04413">
    <property type="entry name" value="Glycos_transf_N"/>
    <property type="match status" value="1"/>
</dbReference>
<keyword evidence="15" id="KW-1185">Reference proteome</keyword>
<dbReference type="RefSeq" id="WP_136082094.1">
    <property type="nucleotide sequence ID" value="NZ_CAAHFG010000003.1"/>
</dbReference>
<feature type="transmembrane region" description="Helical" evidence="11">
    <location>
        <begin position="27"/>
        <end position="45"/>
    </location>
</feature>
<evidence type="ECO:0000256" key="1">
    <source>
        <dbReference type="ARBA" id="ARBA00004196"/>
    </source>
</evidence>
<keyword evidence="11" id="KW-0448">Lipopolysaccharide biosynthesis</keyword>
<keyword evidence="11" id="KW-0812">Transmembrane</keyword>
<evidence type="ECO:0000256" key="3">
    <source>
        <dbReference type="ARBA" id="ARBA00012621"/>
    </source>
</evidence>
<sequence length="456" mass="51119">MIYLGGREGGSRSVFGFVERQFTYDAAMLWILYNLLFPVVFLFMLPKFLMRMIRRGGYWEHFEQRVGHFGRRTKARLREERRIWVHAVSVGEIYVALKFIKAYREAHPETSFALSTTTSTAHAIGRKEIDGRDVLFYFPVDLPVIIKKVLRIVDPLRIVLVEGEFWPNLIRLADNRGVPVSLINGRMSERSYNGYRKLRSLTADVLRRIDPICVQGDVDAGRLIGIGAPKQNVHRMGTVKFDVAEGDAAGEQVARAVMEKIHVPEGAVVLLGGSTWPGEEAVLCELYKRLKAGHPDLFLVIVPRHVERADEVVLCFEEQGLGYVRRSRIDEFEGVVQPDVLFVDTTGELRNFYSVADIIFVGKSLKEHGGQNPIEPAMYGKAVVVGPNMENFPAVMPTFLKCNAVVQVPDAETLEAEIGRLIKDSASREALGQRAAKVVADNQGVIERTVKLLGGE</sequence>
<evidence type="ECO:0000256" key="10">
    <source>
        <dbReference type="PIRSR" id="PIRSR639901-2"/>
    </source>
</evidence>
<evidence type="ECO:0000256" key="9">
    <source>
        <dbReference type="PIRSR" id="PIRSR639901-1"/>
    </source>
</evidence>
<keyword evidence="11" id="KW-1003">Cell membrane</keyword>
<proteinExistence type="inferred from homology"/>
<name>A0A6C2U9R9_PONDE</name>
<evidence type="ECO:0000256" key="4">
    <source>
        <dbReference type="ARBA" id="ARBA00019077"/>
    </source>
</evidence>
<organism evidence="14 15">
    <name type="scientific">Pontiella desulfatans</name>
    <dbReference type="NCBI Taxonomy" id="2750659"/>
    <lineage>
        <taxon>Bacteria</taxon>
        <taxon>Pseudomonadati</taxon>
        <taxon>Kiritimatiellota</taxon>
        <taxon>Kiritimatiellia</taxon>
        <taxon>Kiritimatiellales</taxon>
        <taxon>Pontiellaceae</taxon>
        <taxon>Pontiella</taxon>
    </lineage>
</organism>
<feature type="site" description="Transition state stabilizer" evidence="10">
    <location>
        <position position="162"/>
    </location>
</feature>
<dbReference type="InterPro" id="IPR039901">
    <property type="entry name" value="Kdotransferase"/>
</dbReference>
<dbReference type="InterPro" id="IPR038107">
    <property type="entry name" value="Glycos_transf_N_sf"/>
</dbReference>
<dbReference type="InterPro" id="IPR007507">
    <property type="entry name" value="Glycos_transf_N"/>
</dbReference>
<dbReference type="Gene3D" id="3.40.50.11720">
    <property type="entry name" value="3-Deoxy-D-manno-octulosonic-acid transferase, N-terminal domain"/>
    <property type="match status" value="1"/>
</dbReference>
<dbReference type="GO" id="GO:0009244">
    <property type="term" value="P:lipopolysaccharide core region biosynthetic process"/>
    <property type="evidence" value="ECO:0007669"/>
    <property type="project" value="UniProtKB-UniRule"/>
</dbReference>
<keyword evidence="5" id="KW-0997">Cell inner membrane</keyword>
<dbReference type="Pfam" id="PF00534">
    <property type="entry name" value="Glycos_transf_1"/>
    <property type="match status" value="1"/>
</dbReference>
<dbReference type="GO" id="GO:0030313">
    <property type="term" value="C:cell envelope"/>
    <property type="evidence" value="ECO:0007669"/>
    <property type="project" value="UniProtKB-SubCell"/>
</dbReference>
<evidence type="ECO:0000313" key="14">
    <source>
        <dbReference type="EMBL" id="VGO16603.1"/>
    </source>
</evidence>
<dbReference type="EC" id="2.4.99.12" evidence="3 11"/>
<evidence type="ECO:0000256" key="7">
    <source>
        <dbReference type="ARBA" id="ARBA00031445"/>
    </source>
</evidence>
<dbReference type="PANTHER" id="PTHR42755">
    <property type="entry name" value="3-DEOXY-MANNO-OCTULOSONATE CYTIDYLYLTRANSFERASE"/>
    <property type="match status" value="1"/>
</dbReference>
<evidence type="ECO:0000256" key="6">
    <source>
        <dbReference type="ARBA" id="ARBA00022679"/>
    </source>
</evidence>
<reference evidence="14 15" key="1">
    <citation type="submission" date="2019-04" db="EMBL/GenBank/DDBJ databases">
        <authorList>
            <person name="Van Vliet M D."/>
        </authorList>
    </citation>
    <scope>NUCLEOTIDE SEQUENCE [LARGE SCALE GENOMIC DNA]</scope>
    <source>
        <strain evidence="14 15">F1</strain>
    </source>
</reference>
<dbReference type="GO" id="GO:0043842">
    <property type="term" value="F:Kdo transferase activity"/>
    <property type="evidence" value="ECO:0007669"/>
    <property type="project" value="UniProtKB-EC"/>
</dbReference>
<feature type="domain" description="3-deoxy-D-manno-octulosonic-acid transferase N-terminal" evidence="13">
    <location>
        <begin position="61"/>
        <end position="243"/>
    </location>
</feature>
<dbReference type="Proteomes" id="UP000366872">
    <property type="component" value="Unassembled WGS sequence"/>
</dbReference>
<feature type="domain" description="Glycosyl transferase family 1" evidence="12">
    <location>
        <begin position="284"/>
        <end position="437"/>
    </location>
</feature>
<keyword evidence="11" id="KW-0472">Membrane</keyword>
<feature type="active site" description="Proton acceptor" evidence="9">
    <location>
        <position position="92"/>
    </location>
</feature>
<dbReference type="GO" id="GO:0009245">
    <property type="term" value="P:lipid A biosynthetic process"/>
    <property type="evidence" value="ECO:0007669"/>
    <property type="project" value="TreeGrafter"/>
</dbReference>
<evidence type="ECO:0000313" key="15">
    <source>
        <dbReference type="Proteomes" id="UP000366872"/>
    </source>
</evidence>
<dbReference type="InterPro" id="IPR001296">
    <property type="entry name" value="Glyco_trans_1"/>
</dbReference>
<dbReference type="UniPathway" id="UPA00958"/>
<dbReference type="GO" id="GO:0005886">
    <property type="term" value="C:plasma membrane"/>
    <property type="evidence" value="ECO:0007669"/>
    <property type="project" value="UniProtKB-SubCell"/>
</dbReference>
<dbReference type="Gene3D" id="3.40.50.2000">
    <property type="entry name" value="Glycogen Phosphorylase B"/>
    <property type="match status" value="1"/>
</dbReference>
<evidence type="ECO:0000256" key="5">
    <source>
        <dbReference type="ARBA" id="ARBA00022519"/>
    </source>
</evidence>
<dbReference type="PANTHER" id="PTHR42755:SF1">
    <property type="entry name" value="3-DEOXY-D-MANNO-OCTULOSONIC ACID TRANSFERASE, MITOCHONDRIAL-RELATED"/>
    <property type="match status" value="1"/>
</dbReference>
<comment type="similarity">
    <text evidence="11">Belongs to the glycosyltransferase group 1 family.</text>
</comment>
<keyword evidence="6 11" id="KW-0808">Transferase</keyword>
<dbReference type="EMBL" id="CAAHFG010000003">
    <property type="protein sequence ID" value="VGO16603.1"/>
    <property type="molecule type" value="Genomic_DNA"/>
</dbReference>
<evidence type="ECO:0000256" key="11">
    <source>
        <dbReference type="RuleBase" id="RU365103"/>
    </source>
</evidence>
<comment type="pathway">
    <text evidence="2 11">Bacterial outer membrane biogenesis; LPS core biosynthesis.</text>
</comment>
<dbReference type="AlphaFoldDB" id="A0A6C2U9R9"/>
<keyword evidence="11" id="KW-1133">Transmembrane helix</keyword>
<evidence type="ECO:0000259" key="13">
    <source>
        <dbReference type="Pfam" id="PF04413"/>
    </source>
</evidence>
<evidence type="ECO:0000256" key="2">
    <source>
        <dbReference type="ARBA" id="ARBA00004713"/>
    </source>
</evidence>
<comment type="subcellular location">
    <subcellularLocation>
        <location evidence="1">Cell envelope</location>
    </subcellularLocation>
    <subcellularLocation>
        <location evidence="11">Cell membrane</location>
    </subcellularLocation>
</comment>
<evidence type="ECO:0000259" key="12">
    <source>
        <dbReference type="Pfam" id="PF00534"/>
    </source>
</evidence>
<accession>A0A6C2U9R9</accession>
<feature type="site" description="Transition state stabilizer" evidence="10">
    <location>
        <position position="240"/>
    </location>
</feature>
<comment type="catalytic activity">
    <reaction evidence="8 11">
        <text>lipid IVA (E. coli) + CMP-3-deoxy-beta-D-manno-octulosonate = alpha-Kdo-(2-&gt;6)-lipid IVA (E. coli) + CMP + H(+)</text>
        <dbReference type="Rhea" id="RHEA:28066"/>
        <dbReference type="ChEBI" id="CHEBI:15378"/>
        <dbReference type="ChEBI" id="CHEBI:58603"/>
        <dbReference type="ChEBI" id="CHEBI:60364"/>
        <dbReference type="ChEBI" id="CHEBI:60377"/>
        <dbReference type="ChEBI" id="CHEBI:85987"/>
        <dbReference type="EC" id="2.4.99.12"/>
    </reaction>
</comment>